<dbReference type="PANTHER" id="PTHR31749:SF3">
    <property type="entry name" value="KINETOCHORE-ASSOCIATED PROTEIN NSL1 HOMOLOG"/>
    <property type="match status" value="1"/>
</dbReference>
<evidence type="ECO:0008006" key="4">
    <source>
        <dbReference type="Google" id="ProtNLM"/>
    </source>
</evidence>
<keyword evidence="1" id="KW-0175">Coiled coil</keyword>
<organism evidence="2 3">
    <name type="scientific">Venturia inaequalis</name>
    <name type="common">Apple scab fungus</name>
    <dbReference type="NCBI Taxonomy" id="5025"/>
    <lineage>
        <taxon>Eukaryota</taxon>
        <taxon>Fungi</taxon>
        <taxon>Dikarya</taxon>
        <taxon>Ascomycota</taxon>
        <taxon>Pezizomycotina</taxon>
        <taxon>Dothideomycetes</taxon>
        <taxon>Pleosporomycetidae</taxon>
        <taxon>Venturiales</taxon>
        <taxon>Venturiaceae</taxon>
        <taxon>Venturia</taxon>
    </lineage>
</organism>
<evidence type="ECO:0000313" key="2">
    <source>
        <dbReference type="EMBL" id="KAE9987721.1"/>
    </source>
</evidence>
<dbReference type="GO" id="GO:0000444">
    <property type="term" value="C:MIS12/MIND type complex"/>
    <property type="evidence" value="ECO:0007669"/>
    <property type="project" value="TreeGrafter"/>
</dbReference>
<feature type="coiled-coil region" evidence="1">
    <location>
        <begin position="134"/>
        <end position="161"/>
    </location>
</feature>
<evidence type="ECO:0000256" key="1">
    <source>
        <dbReference type="SAM" id="Coils"/>
    </source>
</evidence>
<comment type="caution">
    <text evidence="2">The sequence shown here is derived from an EMBL/GenBank/DDBJ whole genome shotgun (WGS) entry which is preliminary data.</text>
</comment>
<dbReference type="OrthoDB" id="2135762at2759"/>
<dbReference type="GO" id="GO:0000070">
    <property type="term" value="P:mitotic sister chromatid segregation"/>
    <property type="evidence" value="ECO:0007669"/>
    <property type="project" value="InterPro"/>
</dbReference>
<dbReference type="InterPro" id="IPR013950">
    <property type="entry name" value="Mis14/Nsl1"/>
</dbReference>
<protein>
    <recommendedName>
        <fullName evidence="4">Kinetochore protein mis14</fullName>
    </recommendedName>
</protein>
<dbReference type="EMBL" id="WNWS01000015">
    <property type="protein sequence ID" value="KAE9987721.1"/>
    <property type="molecule type" value="Genomic_DNA"/>
</dbReference>
<gene>
    <name evidence="2" type="ORF">EG328_001954</name>
</gene>
<proteinExistence type="predicted"/>
<accession>A0A8H3VFV8</accession>
<sequence>MSSPGINININPQKIQSLSQTSLTTMANIEDTSRAHQNNTFRKIELQSPADLSHLQTLSQRAARQKINVAFPPAAQEGGEDELRKRVEALVAAYVDQVFRGLKSNILVNGVEVTDSGDGRGGVREVTEEFEPLDTRLAERIRLLEEQKEKLTEKVADLRRVGPEKAAALFEERWAAEDADFEGQLESMLGTSGQDEKGEIDLVELKRWDDVQGTWEKGAEGLVKSKTDLTETVARLERAKGVVEYLGEKR</sequence>
<dbReference type="PANTHER" id="PTHR31749">
    <property type="entry name" value="KINETOCHORE-ASSOCIATED PROTEIN NSL1 HOMOLOG"/>
    <property type="match status" value="1"/>
</dbReference>
<name>A0A8H3VFV8_VENIN</name>
<dbReference type="Proteomes" id="UP000447873">
    <property type="component" value="Unassembled WGS sequence"/>
</dbReference>
<evidence type="ECO:0000313" key="3">
    <source>
        <dbReference type="Proteomes" id="UP000447873"/>
    </source>
</evidence>
<dbReference type="AlphaFoldDB" id="A0A8H3VFV8"/>
<dbReference type="Pfam" id="PF08641">
    <property type="entry name" value="Mis14"/>
    <property type="match status" value="1"/>
</dbReference>
<reference evidence="2 3" key="1">
    <citation type="submission" date="2018-12" db="EMBL/GenBank/DDBJ databases">
        <title>Venturia inaequalis Genome Resource.</title>
        <authorList>
            <person name="Lichtner F.J."/>
        </authorList>
    </citation>
    <scope>NUCLEOTIDE SEQUENCE [LARGE SCALE GENOMIC DNA]</scope>
    <source>
        <strain evidence="2 3">120213</strain>
    </source>
</reference>